<keyword evidence="5 8" id="KW-0472">Membrane</keyword>
<protein>
    <submittedName>
        <fullName evidence="11">ABC-type uncharacterized transport system</fullName>
    </submittedName>
</protein>
<dbReference type="Proteomes" id="UP000321353">
    <property type="component" value="Chromosome"/>
</dbReference>
<dbReference type="InterPro" id="IPR019196">
    <property type="entry name" value="ABC_transp_unknown"/>
</dbReference>
<feature type="transmembrane region" description="Helical" evidence="8">
    <location>
        <begin position="250"/>
        <end position="270"/>
    </location>
</feature>
<feature type="transmembrane region" description="Helical" evidence="8">
    <location>
        <begin position="139"/>
        <end position="159"/>
    </location>
</feature>
<dbReference type="KEGG" id="smam:Mal15_15800"/>
<feature type="coiled-coil region" evidence="6">
    <location>
        <begin position="742"/>
        <end position="824"/>
    </location>
</feature>
<gene>
    <name evidence="11" type="ORF">Mal15_15800</name>
</gene>
<dbReference type="GO" id="GO:0140359">
    <property type="term" value="F:ABC-type transporter activity"/>
    <property type="evidence" value="ECO:0007669"/>
    <property type="project" value="InterPro"/>
</dbReference>
<dbReference type="PANTHER" id="PTHR30294:SF29">
    <property type="entry name" value="MULTIDRUG ABC TRANSPORTER PERMEASE YBHS-RELATED"/>
    <property type="match status" value="1"/>
</dbReference>
<dbReference type="AlphaFoldDB" id="A0A5B9MBT0"/>
<dbReference type="Pfam" id="PF09822">
    <property type="entry name" value="ABC_transp_aux"/>
    <property type="match status" value="1"/>
</dbReference>
<keyword evidence="3 8" id="KW-0812">Transmembrane</keyword>
<keyword evidence="12" id="KW-1185">Reference proteome</keyword>
<evidence type="ECO:0000259" key="10">
    <source>
        <dbReference type="Pfam" id="PF23357"/>
    </source>
</evidence>
<sequence>MQLRQQVIRAIFQRNFAGYFSGVLGYLFIVVFVVLGGALAFNARFFTGNEPTLDQLTEWYPLLLLFFVPAVTMSVWADERKSGTDELLFTLPATELEILVGKYLAVVAVYSVALVFSMAHVFVLMFLGNPDWGLIATTYFGYWLAGAAMLSAGMLASMLTANMTVAFVLGIVICALPVFVGQIGATIGLGDLLDRFSLREQFRDFGMGVIPLTALLYFAGFTVVMLYLNHTLMTRRHWHTRSEPAIGVQYAVRAISVAVVLSCVTTWAGYSVLRVDATGERLFSLSPATHDILDQLDTERPIEIQAFISPDVPREYVETRKRLVGLLRQFDELGGKGLDVRYVDVQPFSQQAEEAEHFGIEPVQVMTEVDGRRSESDVYLGAVIISSYDKVVVPFFGKGLPIEYELTRSIQTVAHEKRHTVGVLRTDANLMGGSRDWQIVQELKKQYNVQQVSPSSAIDTTAFDVLLAVMPSSLTSEEMDHLVDYAKSGSPLLVFDDPFPLSLGSNGFGVTGAPRQPKRSPHSGFMGQGGPPPEQKADGGRATRLLDALGIDWQYDACVFDVNNPHPEFAMLPAEYVFVTRGGSDTESFNPDDETTKGLQEVIALYPGRVQRRGGESDFRPLLNTSKQSGVLHWEEFVDEGGFNFFSMQGTANPRRNPFRVIDSAVHTLAARVTRESDDHNVNAIFVADVDMISDFFFEERNLGNLSTQFDNVTFVLNAVDSLVGDDSFIELRSRRPAHRTLVRVEQQKRQFLEAANQAEREADQQADEELELRRQQLGKRVKEIQENNDLDPIAKAQMLEQAQQAEQKRLSLAEAQIEQQKNDEIRKIRASTNRQIKSLESTIRFWSVCLPAIPAFALGAFVFVQRKRDERTSVVDSRRRKPAA</sequence>
<evidence type="ECO:0000256" key="7">
    <source>
        <dbReference type="SAM" id="MobiDB-lite"/>
    </source>
</evidence>
<feature type="transmembrane region" description="Helical" evidence="8">
    <location>
        <begin position="103"/>
        <end position="127"/>
    </location>
</feature>
<feature type="region of interest" description="Disordered" evidence="7">
    <location>
        <begin position="513"/>
        <end position="539"/>
    </location>
</feature>
<dbReference type="RefSeq" id="WP_147867199.1">
    <property type="nucleotide sequence ID" value="NZ_CP036264.1"/>
</dbReference>
<name>A0A5B9MBT0_9BACT</name>
<evidence type="ECO:0000256" key="4">
    <source>
        <dbReference type="ARBA" id="ARBA00022989"/>
    </source>
</evidence>
<evidence type="ECO:0000256" key="2">
    <source>
        <dbReference type="ARBA" id="ARBA00022475"/>
    </source>
</evidence>
<feature type="transmembrane region" description="Helical" evidence="8">
    <location>
        <begin position="166"/>
        <end position="189"/>
    </location>
</feature>
<feature type="transmembrane region" description="Helical" evidence="8">
    <location>
        <begin position="844"/>
        <end position="865"/>
    </location>
</feature>
<comment type="subcellular location">
    <subcellularLocation>
        <location evidence="1">Cell membrane</location>
        <topology evidence="1">Multi-pass membrane protein</topology>
    </subcellularLocation>
</comment>
<dbReference type="EMBL" id="CP036264">
    <property type="protein sequence ID" value="QEF97540.1"/>
    <property type="molecule type" value="Genomic_DNA"/>
</dbReference>
<evidence type="ECO:0000313" key="11">
    <source>
        <dbReference type="EMBL" id="QEF97540.1"/>
    </source>
</evidence>
<feature type="transmembrane region" description="Helical" evidence="8">
    <location>
        <begin position="209"/>
        <end position="229"/>
    </location>
</feature>
<keyword evidence="6" id="KW-0175">Coiled coil</keyword>
<accession>A0A5B9MBT0</accession>
<evidence type="ECO:0000259" key="9">
    <source>
        <dbReference type="Pfam" id="PF09822"/>
    </source>
</evidence>
<evidence type="ECO:0000313" key="12">
    <source>
        <dbReference type="Proteomes" id="UP000321353"/>
    </source>
</evidence>
<dbReference type="InterPro" id="IPR051449">
    <property type="entry name" value="ABC-2_transporter_component"/>
</dbReference>
<dbReference type="PANTHER" id="PTHR30294">
    <property type="entry name" value="MEMBRANE COMPONENT OF ABC TRANSPORTER YHHJ-RELATED"/>
    <property type="match status" value="1"/>
</dbReference>
<feature type="domain" description="DUF7088" evidence="10">
    <location>
        <begin position="280"/>
        <end position="384"/>
    </location>
</feature>
<feature type="domain" description="ABC-type uncharacterised transport system" evidence="9">
    <location>
        <begin position="418"/>
        <end position="719"/>
    </location>
</feature>
<dbReference type="Pfam" id="PF23357">
    <property type="entry name" value="DUF7088"/>
    <property type="match status" value="1"/>
</dbReference>
<keyword evidence="2" id="KW-1003">Cell membrane</keyword>
<evidence type="ECO:0000256" key="1">
    <source>
        <dbReference type="ARBA" id="ARBA00004651"/>
    </source>
</evidence>
<proteinExistence type="predicted"/>
<feature type="transmembrane region" description="Helical" evidence="8">
    <location>
        <begin position="59"/>
        <end position="77"/>
    </location>
</feature>
<dbReference type="Pfam" id="PF12679">
    <property type="entry name" value="ABC2_membrane_2"/>
    <property type="match status" value="1"/>
</dbReference>
<keyword evidence="4 8" id="KW-1133">Transmembrane helix</keyword>
<dbReference type="GO" id="GO:0005886">
    <property type="term" value="C:plasma membrane"/>
    <property type="evidence" value="ECO:0007669"/>
    <property type="project" value="UniProtKB-SubCell"/>
</dbReference>
<feature type="transmembrane region" description="Helical" evidence="8">
    <location>
        <begin position="16"/>
        <end position="39"/>
    </location>
</feature>
<evidence type="ECO:0000256" key="5">
    <source>
        <dbReference type="ARBA" id="ARBA00023136"/>
    </source>
</evidence>
<evidence type="ECO:0000256" key="3">
    <source>
        <dbReference type="ARBA" id="ARBA00022692"/>
    </source>
</evidence>
<dbReference type="InterPro" id="IPR055396">
    <property type="entry name" value="DUF7088"/>
</dbReference>
<evidence type="ECO:0000256" key="6">
    <source>
        <dbReference type="SAM" id="Coils"/>
    </source>
</evidence>
<organism evidence="11 12">
    <name type="scientific">Stieleria maiorica</name>
    <dbReference type="NCBI Taxonomy" id="2795974"/>
    <lineage>
        <taxon>Bacteria</taxon>
        <taxon>Pseudomonadati</taxon>
        <taxon>Planctomycetota</taxon>
        <taxon>Planctomycetia</taxon>
        <taxon>Pirellulales</taxon>
        <taxon>Pirellulaceae</taxon>
        <taxon>Stieleria</taxon>
    </lineage>
</organism>
<evidence type="ECO:0000256" key="8">
    <source>
        <dbReference type="SAM" id="Phobius"/>
    </source>
</evidence>
<reference evidence="11 12" key="1">
    <citation type="submission" date="2019-02" db="EMBL/GenBank/DDBJ databases">
        <title>Planctomycetal bacteria perform biofilm scaping via a novel small molecule.</title>
        <authorList>
            <person name="Jeske O."/>
            <person name="Boedeker C."/>
            <person name="Wiegand S."/>
            <person name="Breitling P."/>
            <person name="Kallscheuer N."/>
            <person name="Jogler M."/>
            <person name="Rohde M."/>
            <person name="Petersen J."/>
            <person name="Medema M.H."/>
            <person name="Surup F."/>
            <person name="Jogler C."/>
        </authorList>
    </citation>
    <scope>NUCLEOTIDE SEQUENCE [LARGE SCALE GENOMIC DNA]</scope>
    <source>
        <strain evidence="11 12">Mal15</strain>
    </source>
</reference>